<organism evidence="10 11">
    <name type="scientific">Viridothelium virens</name>
    <name type="common">Speckled blister lichen</name>
    <name type="synonym">Trypethelium virens</name>
    <dbReference type="NCBI Taxonomy" id="1048519"/>
    <lineage>
        <taxon>Eukaryota</taxon>
        <taxon>Fungi</taxon>
        <taxon>Dikarya</taxon>
        <taxon>Ascomycota</taxon>
        <taxon>Pezizomycotina</taxon>
        <taxon>Dothideomycetes</taxon>
        <taxon>Dothideomycetes incertae sedis</taxon>
        <taxon>Trypetheliales</taxon>
        <taxon>Trypetheliaceae</taxon>
        <taxon>Viridothelium</taxon>
    </lineage>
</organism>
<dbReference type="PANTHER" id="PTHR21206:SF0">
    <property type="entry name" value="DNA REPLICATION COMPLEX GINS PROTEIN SLD5"/>
    <property type="match status" value="1"/>
</dbReference>
<feature type="domain" description="DNA replication complex GINS protein SLD5 C-terminal" evidence="9">
    <location>
        <begin position="165"/>
        <end position="218"/>
    </location>
</feature>
<evidence type="ECO:0000256" key="4">
    <source>
        <dbReference type="ARBA" id="ARBA00022705"/>
    </source>
</evidence>
<comment type="similarity">
    <text evidence="2 6">Belongs to the GINS4/SLD5 family.</text>
</comment>
<evidence type="ECO:0000313" key="11">
    <source>
        <dbReference type="Proteomes" id="UP000800092"/>
    </source>
</evidence>
<comment type="subcellular location">
    <subcellularLocation>
        <location evidence="1 6">Nucleus</location>
    </subcellularLocation>
</comment>
<dbReference type="PANTHER" id="PTHR21206">
    <property type="entry name" value="SLD5 PROTEIN"/>
    <property type="match status" value="1"/>
</dbReference>
<feature type="domain" description="GINS subunit" evidence="8">
    <location>
        <begin position="76"/>
        <end position="138"/>
    </location>
</feature>
<keyword evidence="5 6" id="KW-0539">Nucleus</keyword>
<feature type="region of interest" description="Disordered" evidence="7">
    <location>
        <begin position="1"/>
        <end position="20"/>
    </location>
</feature>
<evidence type="ECO:0000256" key="7">
    <source>
        <dbReference type="SAM" id="MobiDB-lite"/>
    </source>
</evidence>
<dbReference type="OrthoDB" id="338231at2759"/>
<dbReference type="Gene3D" id="3.40.5.60">
    <property type="match status" value="1"/>
</dbReference>
<dbReference type="InterPro" id="IPR036224">
    <property type="entry name" value="GINS_bundle-like_dom_sf"/>
</dbReference>
<name>A0A6A6HHJ6_VIRVR</name>
<dbReference type="SUPFAM" id="SSF160059">
    <property type="entry name" value="PriA/YqbF domain"/>
    <property type="match status" value="1"/>
</dbReference>
<dbReference type="Gene3D" id="1.20.58.1030">
    <property type="match status" value="1"/>
</dbReference>
<evidence type="ECO:0000256" key="2">
    <source>
        <dbReference type="ARBA" id="ARBA00008187"/>
    </source>
</evidence>
<evidence type="ECO:0000313" key="10">
    <source>
        <dbReference type="EMBL" id="KAF2237318.1"/>
    </source>
</evidence>
<dbReference type="PIRSF" id="PIRSF007764">
    <property type="entry name" value="Sld5"/>
    <property type="match status" value="1"/>
</dbReference>
<evidence type="ECO:0000259" key="9">
    <source>
        <dbReference type="Pfam" id="PF16922"/>
    </source>
</evidence>
<dbReference type="CDD" id="cd21692">
    <property type="entry name" value="GINS_B_Sld5"/>
    <property type="match status" value="1"/>
</dbReference>
<dbReference type="Proteomes" id="UP000800092">
    <property type="component" value="Unassembled WGS sequence"/>
</dbReference>
<sequence>MADISDILASVSHPASPPSTTDLHALTRAYTAERCAPDLLPYPSALMIRTLSRIRQQISTVEDLSASADSGTKSGFKLIVLQTELERWKWLVRGLLRARIAKIDRYPLHILQNQEADLSGEESEYLRAHQALLERHYGGSFLGAFPAALRRLDDTAGGISMVDGPDTDGAVFVRVLRDVGRVVQQSGDEGMEMKKGDVWVVRWSSVKELVARGDVELV</sequence>
<evidence type="ECO:0000256" key="1">
    <source>
        <dbReference type="ARBA" id="ARBA00004123"/>
    </source>
</evidence>
<evidence type="ECO:0000256" key="6">
    <source>
        <dbReference type="PIRNR" id="PIRNR007764"/>
    </source>
</evidence>
<dbReference type="Pfam" id="PF16922">
    <property type="entry name" value="SLD5_C"/>
    <property type="match status" value="1"/>
</dbReference>
<dbReference type="InterPro" id="IPR008591">
    <property type="entry name" value="GINS_Sld5"/>
</dbReference>
<dbReference type="InterPro" id="IPR038749">
    <property type="entry name" value="Sld5_GINS_A"/>
</dbReference>
<dbReference type="AlphaFoldDB" id="A0A6A6HHJ6"/>
<comment type="function">
    <text evidence="6">The GINS complex plays an essential role in the initiation of DNA replication.</text>
</comment>
<dbReference type="CDD" id="cd11711">
    <property type="entry name" value="GINS_A_Sld5"/>
    <property type="match status" value="1"/>
</dbReference>
<dbReference type="Pfam" id="PF05916">
    <property type="entry name" value="Sld5"/>
    <property type="match status" value="1"/>
</dbReference>
<evidence type="ECO:0000259" key="8">
    <source>
        <dbReference type="Pfam" id="PF05916"/>
    </source>
</evidence>
<keyword evidence="11" id="KW-1185">Reference proteome</keyword>
<gene>
    <name evidence="10" type="ORF">EV356DRAFT_530049</name>
</gene>
<dbReference type="EMBL" id="ML991780">
    <property type="protein sequence ID" value="KAF2237318.1"/>
    <property type="molecule type" value="Genomic_DNA"/>
</dbReference>
<protein>
    <recommendedName>
        <fullName evidence="3 6">DNA replication complex GINS protein SLD5</fullName>
    </recommendedName>
</protein>
<accession>A0A6A6HHJ6</accession>
<evidence type="ECO:0000256" key="5">
    <source>
        <dbReference type="ARBA" id="ARBA00023242"/>
    </source>
</evidence>
<dbReference type="GO" id="GO:0000727">
    <property type="term" value="P:double-strand break repair via break-induced replication"/>
    <property type="evidence" value="ECO:0007669"/>
    <property type="project" value="TreeGrafter"/>
</dbReference>
<dbReference type="InterPro" id="IPR021151">
    <property type="entry name" value="GINS_A"/>
</dbReference>
<keyword evidence="4 6" id="KW-0235">DNA replication</keyword>
<proteinExistence type="inferred from homology"/>
<evidence type="ECO:0000256" key="3">
    <source>
        <dbReference type="ARBA" id="ARBA00014804"/>
    </source>
</evidence>
<dbReference type="SUPFAM" id="SSF158573">
    <property type="entry name" value="GINS helical bundle-like"/>
    <property type="match status" value="1"/>
</dbReference>
<dbReference type="GO" id="GO:0006261">
    <property type="term" value="P:DNA-templated DNA replication"/>
    <property type="evidence" value="ECO:0007669"/>
    <property type="project" value="InterPro"/>
</dbReference>
<dbReference type="InterPro" id="IPR031633">
    <property type="entry name" value="SLD5_C"/>
</dbReference>
<dbReference type="GO" id="GO:0000811">
    <property type="term" value="C:GINS complex"/>
    <property type="evidence" value="ECO:0007669"/>
    <property type="project" value="UniProtKB-UniRule"/>
</dbReference>
<reference evidence="10" key="1">
    <citation type="journal article" date="2020" name="Stud. Mycol.">
        <title>101 Dothideomycetes genomes: a test case for predicting lifestyles and emergence of pathogens.</title>
        <authorList>
            <person name="Haridas S."/>
            <person name="Albert R."/>
            <person name="Binder M."/>
            <person name="Bloem J."/>
            <person name="Labutti K."/>
            <person name="Salamov A."/>
            <person name="Andreopoulos B."/>
            <person name="Baker S."/>
            <person name="Barry K."/>
            <person name="Bills G."/>
            <person name="Bluhm B."/>
            <person name="Cannon C."/>
            <person name="Castanera R."/>
            <person name="Culley D."/>
            <person name="Daum C."/>
            <person name="Ezra D."/>
            <person name="Gonzalez J."/>
            <person name="Henrissat B."/>
            <person name="Kuo A."/>
            <person name="Liang C."/>
            <person name="Lipzen A."/>
            <person name="Lutzoni F."/>
            <person name="Magnuson J."/>
            <person name="Mondo S."/>
            <person name="Nolan M."/>
            <person name="Ohm R."/>
            <person name="Pangilinan J."/>
            <person name="Park H.-J."/>
            <person name="Ramirez L."/>
            <person name="Alfaro M."/>
            <person name="Sun H."/>
            <person name="Tritt A."/>
            <person name="Yoshinaga Y."/>
            <person name="Zwiers L.-H."/>
            <person name="Turgeon B."/>
            <person name="Goodwin S."/>
            <person name="Spatafora J."/>
            <person name="Crous P."/>
            <person name="Grigoriev I."/>
        </authorList>
    </citation>
    <scope>NUCLEOTIDE SEQUENCE</scope>
    <source>
        <strain evidence="10">Tuck. ex Michener</strain>
    </source>
</reference>